<dbReference type="AlphaFoldDB" id="A0A1M5EIA6"/>
<feature type="domain" description="YdhG-like" evidence="1">
    <location>
        <begin position="20"/>
        <end position="111"/>
    </location>
</feature>
<dbReference type="OrthoDB" id="670608at2"/>
<proteinExistence type="predicted"/>
<dbReference type="Pfam" id="PF08818">
    <property type="entry name" value="DUF1801"/>
    <property type="match status" value="1"/>
</dbReference>
<organism evidence="2 3">
    <name type="scientific">Dysgonomonas macrotermitis</name>
    <dbReference type="NCBI Taxonomy" id="1346286"/>
    <lineage>
        <taxon>Bacteria</taxon>
        <taxon>Pseudomonadati</taxon>
        <taxon>Bacteroidota</taxon>
        <taxon>Bacteroidia</taxon>
        <taxon>Bacteroidales</taxon>
        <taxon>Dysgonomonadaceae</taxon>
        <taxon>Dysgonomonas</taxon>
    </lineage>
</organism>
<dbReference type="SUPFAM" id="SSF159888">
    <property type="entry name" value="YdhG-like"/>
    <property type="match status" value="1"/>
</dbReference>
<name>A0A1M5EIA6_9BACT</name>
<dbReference type="Proteomes" id="UP000184480">
    <property type="component" value="Unassembled WGS sequence"/>
</dbReference>
<dbReference type="RefSeq" id="WP_062182270.1">
    <property type="nucleotide sequence ID" value="NZ_BBXL01000016.1"/>
</dbReference>
<protein>
    <recommendedName>
        <fullName evidence="1">YdhG-like domain-containing protein</fullName>
    </recommendedName>
</protein>
<dbReference type="EMBL" id="FQUC01000010">
    <property type="protein sequence ID" value="SHF78854.1"/>
    <property type="molecule type" value="Genomic_DNA"/>
</dbReference>
<gene>
    <name evidence="2" type="ORF">SAMN05444362_11042</name>
</gene>
<evidence type="ECO:0000313" key="2">
    <source>
        <dbReference type="EMBL" id="SHF78854.1"/>
    </source>
</evidence>
<sequence length="117" mass="14028">MELRPIDSYFLQHNDHINVCLQFLRQHILNLDENISESWKYEMPFFVYKKQMCCYLWVHKKLNQPYIGIVEGALVNNPALIQEGRARMKILLINPYEDLPMETINDILQQMLAIYKK</sequence>
<accession>A0A1M5EIA6</accession>
<evidence type="ECO:0000313" key="3">
    <source>
        <dbReference type="Proteomes" id="UP000184480"/>
    </source>
</evidence>
<evidence type="ECO:0000259" key="1">
    <source>
        <dbReference type="Pfam" id="PF08818"/>
    </source>
</evidence>
<dbReference type="STRING" id="1346286.SAMN05444362_11042"/>
<dbReference type="InterPro" id="IPR014922">
    <property type="entry name" value="YdhG-like"/>
</dbReference>
<dbReference type="Gene3D" id="3.90.1150.200">
    <property type="match status" value="1"/>
</dbReference>
<keyword evidence="3" id="KW-1185">Reference proteome</keyword>
<reference evidence="3" key="1">
    <citation type="submission" date="2016-11" db="EMBL/GenBank/DDBJ databases">
        <authorList>
            <person name="Varghese N."/>
            <person name="Submissions S."/>
        </authorList>
    </citation>
    <scope>NUCLEOTIDE SEQUENCE [LARGE SCALE GENOMIC DNA]</scope>
    <source>
        <strain evidence="3">DSM 27370</strain>
    </source>
</reference>